<proteinExistence type="predicted"/>
<organism evidence="1 2">
    <name type="scientific">Brenneria goodwinii</name>
    <dbReference type="NCBI Taxonomy" id="1109412"/>
    <lineage>
        <taxon>Bacteria</taxon>
        <taxon>Pseudomonadati</taxon>
        <taxon>Pseudomonadota</taxon>
        <taxon>Gammaproteobacteria</taxon>
        <taxon>Enterobacterales</taxon>
        <taxon>Pectobacteriaceae</taxon>
        <taxon>Brenneria</taxon>
    </lineage>
</organism>
<evidence type="ECO:0008006" key="3">
    <source>
        <dbReference type="Google" id="ProtNLM"/>
    </source>
</evidence>
<dbReference type="OrthoDB" id="6433094at2"/>
<dbReference type="EMBL" id="CGIG01000001">
    <property type="protein sequence ID" value="CPR13923.1"/>
    <property type="molecule type" value="Genomic_DNA"/>
</dbReference>
<evidence type="ECO:0000313" key="1">
    <source>
        <dbReference type="EMBL" id="CPR13923.1"/>
    </source>
</evidence>
<gene>
    <name evidence="1" type="ORF">BN1221_00327</name>
</gene>
<dbReference type="STRING" id="1109412.BN1221_00327"/>
<reference evidence="2" key="1">
    <citation type="submission" date="2015-01" db="EMBL/GenBank/DDBJ databases">
        <authorList>
            <person name="Paterson Steve"/>
        </authorList>
    </citation>
    <scope>NUCLEOTIDE SEQUENCE [LARGE SCALE GENOMIC DNA]</scope>
    <source>
        <strain evidence="2">OBR1</strain>
    </source>
</reference>
<dbReference type="AlphaFoldDB" id="A0A0G4JPV4"/>
<accession>A0A0G4JPV4</accession>
<keyword evidence="2" id="KW-1185">Reference proteome</keyword>
<sequence>MLNATHNRYFPGRVTVNPLENFSREPTVKLHDAASTQELGIGVYEGKRVNVSASTMEHLQLAQETLRKVKMLLPYGAGNQTAEVLYTDGESMARTNMVRRTPFCSPIQAAWDAARHQSGNCQEFASVSYTLLAQQSINAPVSFVKDQNWCHAYVLIGDPRDQTWGEKNTVVVDPWVRYPSAATLQESQNRTPALAALYQRSRNAAPIPAALTLNHIKHVTSGEVASYLRQNQYPPIGRGYIQLNDYYGILSSTLDERLVAKDPSTRYFSDGLSARSMDDIAQATVSRQRAAQQVWDDSPY</sequence>
<evidence type="ECO:0000313" key="2">
    <source>
        <dbReference type="Proteomes" id="UP000044377"/>
    </source>
</evidence>
<name>A0A0G4JPV4_9GAMM</name>
<dbReference type="Proteomes" id="UP000044377">
    <property type="component" value="Unassembled WGS sequence"/>
</dbReference>
<protein>
    <recommendedName>
        <fullName evidence="3">Transglutaminase-like domain-containing protein</fullName>
    </recommendedName>
</protein>
<dbReference type="RefSeq" id="WP_072065796.1">
    <property type="nucleotide sequence ID" value="NZ_CGIG01000001.1"/>
</dbReference>